<evidence type="ECO:0000313" key="1">
    <source>
        <dbReference type="EMBL" id="NDO78251.1"/>
    </source>
</evidence>
<dbReference type="GO" id="GO:0006281">
    <property type="term" value="P:DNA repair"/>
    <property type="evidence" value="ECO:0007669"/>
    <property type="project" value="InterPro"/>
</dbReference>
<dbReference type="GO" id="GO:0006310">
    <property type="term" value="P:DNA recombination"/>
    <property type="evidence" value="ECO:0007669"/>
    <property type="project" value="InterPro"/>
</dbReference>
<dbReference type="InterPro" id="IPR008822">
    <property type="entry name" value="Endonuclease_RusA-like"/>
</dbReference>
<comment type="caution">
    <text evidence="1">The sequence shown here is derived from an EMBL/GenBank/DDBJ whole genome shotgun (WGS) entry which is preliminary data.</text>
</comment>
<name>A0A6N9R0T3_9MICC</name>
<organism evidence="1 2">
    <name type="scientific">Kocuria marina subsp. indica</name>
    <dbReference type="NCBI Taxonomy" id="1049583"/>
    <lineage>
        <taxon>Bacteria</taxon>
        <taxon>Bacillati</taxon>
        <taxon>Actinomycetota</taxon>
        <taxon>Actinomycetes</taxon>
        <taxon>Micrococcales</taxon>
        <taxon>Micrococcaceae</taxon>
        <taxon>Kocuria</taxon>
    </lineage>
</organism>
<proteinExistence type="predicted"/>
<dbReference type="GO" id="GO:0000287">
    <property type="term" value="F:magnesium ion binding"/>
    <property type="evidence" value="ECO:0007669"/>
    <property type="project" value="InterPro"/>
</dbReference>
<dbReference type="Proteomes" id="UP000471026">
    <property type="component" value="Unassembled WGS sequence"/>
</dbReference>
<dbReference type="RefSeq" id="WP_162229617.1">
    <property type="nucleotide sequence ID" value="NZ_WMHZ01000010.1"/>
</dbReference>
<dbReference type="EMBL" id="WMHZ01000010">
    <property type="protein sequence ID" value="NDO78251.1"/>
    <property type="molecule type" value="Genomic_DNA"/>
</dbReference>
<sequence>MRDLTFFVPGKAAAQGSKKHVGRGVMVEMSKDLPAWRAAVARAARDAYTGDHAIDAPVSVALTVYIQKPKTTKFRHYPAGPPDADKLQRGCGDALTASGVIRDDARIVHWDAWKRWATDDTPPGALITITTLEEA</sequence>
<reference evidence="1 2" key="1">
    <citation type="submission" date="2019-11" db="EMBL/GenBank/DDBJ databases">
        <title>Draft genome sequence of Kocuria indica DP-K7, a methyl red degrading Actinobacterium.</title>
        <authorList>
            <person name="Kumaran S."/>
            <person name="Tischler D."/>
            <person name="Ngo A.C.R."/>
            <person name="Schultes F."/>
        </authorList>
    </citation>
    <scope>NUCLEOTIDE SEQUENCE [LARGE SCALE GENOMIC DNA]</scope>
    <source>
        <strain evidence="1 2">DP-K7</strain>
    </source>
</reference>
<dbReference type="SUPFAM" id="SSF103084">
    <property type="entry name" value="Holliday junction resolvase RusA"/>
    <property type="match status" value="1"/>
</dbReference>
<protein>
    <submittedName>
        <fullName evidence="1">RusA family crossover junction endodeoxyribonuclease</fullName>
    </submittedName>
</protein>
<dbReference type="Gene3D" id="3.30.1330.70">
    <property type="entry name" value="Holliday junction resolvase RusA"/>
    <property type="match status" value="1"/>
</dbReference>
<dbReference type="InterPro" id="IPR036614">
    <property type="entry name" value="RusA-like_sf"/>
</dbReference>
<dbReference type="Pfam" id="PF05866">
    <property type="entry name" value="RusA"/>
    <property type="match status" value="1"/>
</dbReference>
<evidence type="ECO:0000313" key="2">
    <source>
        <dbReference type="Proteomes" id="UP000471026"/>
    </source>
</evidence>
<gene>
    <name evidence="1" type="ORF">GKZ75_08445</name>
</gene>
<dbReference type="AlphaFoldDB" id="A0A6N9R0T3"/>
<accession>A0A6N9R0T3</accession>